<evidence type="ECO:0000313" key="9">
    <source>
        <dbReference type="Proteomes" id="UP001549086"/>
    </source>
</evidence>
<comment type="subcellular location">
    <subcellularLocation>
        <location evidence="1">Cell membrane</location>
        <topology evidence="1">Multi-pass membrane protein</topology>
    </subcellularLocation>
</comment>
<reference evidence="8 9" key="1">
    <citation type="submission" date="2024-06" db="EMBL/GenBank/DDBJ databases">
        <title>Genomic Encyclopedia of Type Strains, Phase IV (KMG-IV): sequencing the most valuable type-strain genomes for metagenomic binning, comparative biology and taxonomic classification.</title>
        <authorList>
            <person name="Goeker M."/>
        </authorList>
    </citation>
    <scope>NUCLEOTIDE SEQUENCE [LARGE SCALE GENOMIC DNA]</scope>
    <source>
        <strain evidence="8 9">DSM 23649</strain>
    </source>
</reference>
<evidence type="ECO:0000256" key="5">
    <source>
        <dbReference type="ARBA" id="ARBA00022989"/>
    </source>
</evidence>
<comment type="caution">
    <text evidence="8">The sequence shown here is derived from an EMBL/GenBank/DDBJ whole genome shotgun (WGS) entry which is preliminary data.</text>
</comment>
<sequence>MRFFCPFPFFSGAIVFMWLVLNGFSLGQLLLGGMVALLSGWLMRFLEPEKVTIKSWRAVFCLIYRVFIDSIVSNISVAGFVLMKKSQKQQSRFIVVPLELKNRTALAVLACILAVTPGSSWIAYNRKNSELLLHVLDFKNGCHYQQLIKQRYEQLLLEIFS</sequence>
<name>A0ABV2HEW6_9HYPH</name>
<keyword evidence="9" id="KW-1185">Reference proteome</keyword>
<dbReference type="NCBIfam" id="NF006520">
    <property type="entry name" value="PRK08965.1-4"/>
    <property type="match status" value="1"/>
</dbReference>
<gene>
    <name evidence="8" type="ORF">ABID23_000158</name>
</gene>
<dbReference type="Pfam" id="PF01899">
    <property type="entry name" value="MNHE"/>
    <property type="match status" value="1"/>
</dbReference>
<keyword evidence="4 7" id="KW-0812">Transmembrane</keyword>
<dbReference type="InterPro" id="IPR002758">
    <property type="entry name" value="Cation_antiport_E"/>
</dbReference>
<evidence type="ECO:0000256" key="7">
    <source>
        <dbReference type="SAM" id="Phobius"/>
    </source>
</evidence>
<feature type="transmembrane region" description="Helical" evidence="7">
    <location>
        <begin position="62"/>
        <end position="83"/>
    </location>
</feature>
<dbReference type="EMBL" id="JBEPLI010000001">
    <property type="protein sequence ID" value="MET3589088.1"/>
    <property type="molecule type" value="Genomic_DNA"/>
</dbReference>
<keyword evidence="5 7" id="KW-1133">Transmembrane helix</keyword>
<feature type="transmembrane region" description="Helical" evidence="7">
    <location>
        <begin position="12"/>
        <end position="42"/>
    </location>
</feature>
<evidence type="ECO:0000256" key="4">
    <source>
        <dbReference type="ARBA" id="ARBA00022692"/>
    </source>
</evidence>
<dbReference type="Proteomes" id="UP001549086">
    <property type="component" value="Unassembled WGS sequence"/>
</dbReference>
<keyword evidence="6 7" id="KW-0472">Membrane</keyword>
<accession>A0ABV2HEW6</accession>
<protein>
    <submittedName>
        <fullName evidence="8">Multicomponent K+:H+ antiporter subunit E</fullName>
    </submittedName>
</protein>
<evidence type="ECO:0000256" key="3">
    <source>
        <dbReference type="ARBA" id="ARBA00022475"/>
    </source>
</evidence>
<evidence type="ECO:0000313" key="8">
    <source>
        <dbReference type="EMBL" id="MET3589088.1"/>
    </source>
</evidence>
<feature type="transmembrane region" description="Helical" evidence="7">
    <location>
        <begin position="104"/>
        <end position="124"/>
    </location>
</feature>
<keyword evidence="3" id="KW-1003">Cell membrane</keyword>
<evidence type="ECO:0000256" key="2">
    <source>
        <dbReference type="ARBA" id="ARBA00006228"/>
    </source>
</evidence>
<dbReference type="PANTHER" id="PTHR34584">
    <property type="entry name" value="NA(+)/H(+) ANTIPORTER SUBUNIT E1"/>
    <property type="match status" value="1"/>
</dbReference>
<dbReference type="PANTHER" id="PTHR34584:SF1">
    <property type="entry name" value="NA(+)_H(+) ANTIPORTER SUBUNIT E1"/>
    <property type="match status" value="1"/>
</dbReference>
<evidence type="ECO:0000256" key="6">
    <source>
        <dbReference type="ARBA" id="ARBA00023136"/>
    </source>
</evidence>
<proteinExistence type="inferred from homology"/>
<dbReference type="RefSeq" id="WP_354188357.1">
    <property type="nucleotide sequence ID" value="NZ_JBEPLI010000001.1"/>
</dbReference>
<comment type="similarity">
    <text evidence="2">Belongs to the CPA3 antiporters (TC 2.A.63) subunit E family.</text>
</comment>
<organism evidence="8 9">
    <name type="scientific">Bartonella silvatica</name>
    <dbReference type="NCBI Taxonomy" id="357760"/>
    <lineage>
        <taxon>Bacteria</taxon>
        <taxon>Pseudomonadati</taxon>
        <taxon>Pseudomonadota</taxon>
        <taxon>Alphaproteobacteria</taxon>
        <taxon>Hyphomicrobiales</taxon>
        <taxon>Bartonellaceae</taxon>
        <taxon>Bartonella</taxon>
    </lineage>
</organism>
<evidence type="ECO:0000256" key="1">
    <source>
        <dbReference type="ARBA" id="ARBA00004651"/>
    </source>
</evidence>